<feature type="domain" description="Spondin" evidence="10">
    <location>
        <begin position="23"/>
        <end position="210"/>
    </location>
</feature>
<dbReference type="InterPro" id="IPR044004">
    <property type="entry name" value="TSP1_spondin_dom"/>
</dbReference>
<dbReference type="EnsemblMetazoa" id="XM_011672220">
    <property type="protein sequence ID" value="XP_011670522"/>
    <property type="gene ID" value="LOC589446"/>
</dbReference>
<keyword evidence="5 9" id="KW-0732">Signal</keyword>
<keyword evidence="12" id="KW-1185">Reference proteome</keyword>
<keyword evidence="7" id="KW-1015">Disulfide bond</keyword>
<reference evidence="12" key="1">
    <citation type="submission" date="2015-02" db="EMBL/GenBank/DDBJ databases">
        <title>Genome sequencing for Strongylocentrotus purpuratus.</title>
        <authorList>
            <person name="Murali S."/>
            <person name="Liu Y."/>
            <person name="Vee V."/>
            <person name="English A."/>
            <person name="Wang M."/>
            <person name="Skinner E."/>
            <person name="Han Y."/>
            <person name="Muzny D.M."/>
            <person name="Worley K.C."/>
            <person name="Gibbs R.A."/>
        </authorList>
    </citation>
    <scope>NUCLEOTIDE SEQUENCE</scope>
</reference>
<evidence type="ECO:0000259" key="10">
    <source>
        <dbReference type="PROSITE" id="PS51020"/>
    </source>
</evidence>
<evidence type="ECO:0000313" key="12">
    <source>
        <dbReference type="Proteomes" id="UP000007110"/>
    </source>
</evidence>
<keyword evidence="6" id="KW-0130">Cell adhesion</keyword>
<evidence type="ECO:0000256" key="5">
    <source>
        <dbReference type="ARBA" id="ARBA00022729"/>
    </source>
</evidence>
<dbReference type="CTD" id="10417"/>
<dbReference type="PANTHER" id="PTHR11311">
    <property type="entry name" value="SPONDIN"/>
    <property type="match status" value="1"/>
</dbReference>
<evidence type="ECO:0000256" key="2">
    <source>
        <dbReference type="ARBA" id="ARBA00022525"/>
    </source>
</evidence>
<keyword evidence="2" id="KW-0964">Secreted</keyword>
<dbReference type="SUPFAM" id="SSF82895">
    <property type="entry name" value="TSP-1 type 1 repeat"/>
    <property type="match status" value="1"/>
</dbReference>
<evidence type="ECO:0000256" key="4">
    <source>
        <dbReference type="ARBA" id="ARBA00022723"/>
    </source>
</evidence>
<evidence type="ECO:0000256" key="1">
    <source>
        <dbReference type="ARBA" id="ARBA00004498"/>
    </source>
</evidence>
<sequence length="379" mass="42817">MIPTVTSLLAATFWLVSSLQVASGACRSSEESVTYELTFHGDWSQTAFPKQYPIYRKNAQWSPVLGAVHNSRFQMWKEGEVSSEPFSRFVEGADIKNLRPALTGRSTDVYTTFASDGVPSGVGSTSIQFRMHREFTEVSFAVRIDPSPDWFVGQSSLDLCRSGEWLHDMTLDLYPFDAGTDQGFMFTSPDFPEVPRQPIVEITSRVPSHPANSFFYPRVAHLPRIAHVTLSRVHNAQPAWMRLLQSDRGVAGTEQDNAIPKNKSRFYGLIKDSKATTTISDQVLTPLDCEVTSWGGWSHCDVTCRVGLKRRFRLVQQKPMNHGEACADLVDVVICDKTMALVKPEKKKCAQKHIAKEKKRYMKQQLRNFNTKGKRKYIV</sequence>
<evidence type="ECO:0000256" key="3">
    <source>
        <dbReference type="ARBA" id="ARBA00022530"/>
    </source>
</evidence>
<dbReference type="InterPro" id="IPR051418">
    <property type="entry name" value="Spondin/Thrombospondin_T1"/>
</dbReference>
<dbReference type="AlphaFoldDB" id="A0A7M7HF66"/>
<dbReference type="InterPro" id="IPR000884">
    <property type="entry name" value="TSP1_rpt"/>
</dbReference>
<dbReference type="PROSITE" id="PS51020">
    <property type="entry name" value="SPONDIN"/>
    <property type="match status" value="1"/>
</dbReference>
<dbReference type="PANTHER" id="PTHR11311:SF15">
    <property type="entry name" value="SPONDIN-2"/>
    <property type="match status" value="1"/>
</dbReference>
<comment type="subcellular location">
    <subcellularLocation>
        <location evidence="1">Secreted</location>
        <location evidence="1">Extracellular space</location>
        <location evidence="1">Extracellular matrix</location>
    </subcellularLocation>
</comment>
<evidence type="ECO:0000256" key="8">
    <source>
        <dbReference type="ARBA" id="ARBA00023180"/>
    </source>
</evidence>
<dbReference type="GO" id="GO:0046872">
    <property type="term" value="F:metal ion binding"/>
    <property type="evidence" value="ECO:0007669"/>
    <property type="project" value="UniProtKB-KW"/>
</dbReference>
<dbReference type="Pfam" id="PF06468">
    <property type="entry name" value="Spond_N"/>
    <property type="match status" value="1"/>
</dbReference>
<keyword evidence="3" id="KW-0272">Extracellular matrix</keyword>
<evidence type="ECO:0000313" key="11">
    <source>
        <dbReference type="EnsemblMetazoa" id="XP_011670522"/>
    </source>
</evidence>
<dbReference type="GO" id="GO:0031012">
    <property type="term" value="C:extracellular matrix"/>
    <property type="evidence" value="ECO:0000318"/>
    <property type="project" value="GO_Central"/>
</dbReference>
<dbReference type="KEGG" id="spu:589446"/>
<dbReference type="InterPro" id="IPR009465">
    <property type="entry name" value="Spondin_N"/>
</dbReference>
<feature type="chain" id="PRO_5029746345" description="Spondin domain-containing protein" evidence="9">
    <location>
        <begin position="25"/>
        <end position="379"/>
    </location>
</feature>
<dbReference type="OMA" id="SHNHHFR"/>
<evidence type="ECO:0000256" key="7">
    <source>
        <dbReference type="ARBA" id="ARBA00023157"/>
    </source>
</evidence>
<dbReference type="NCBIfam" id="NF038123">
    <property type="entry name" value="NF038123_dom"/>
    <property type="match status" value="1"/>
</dbReference>
<evidence type="ECO:0000256" key="6">
    <source>
        <dbReference type="ARBA" id="ARBA00022889"/>
    </source>
</evidence>
<dbReference type="InParanoid" id="A0A7M7HF66"/>
<dbReference type="InterPro" id="IPR038678">
    <property type="entry name" value="Spondin_N_sf"/>
</dbReference>
<reference evidence="11" key="2">
    <citation type="submission" date="2021-01" db="UniProtKB">
        <authorList>
            <consortium name="EnsemblMetazoa"/>
        </authorList>
    </citation>
    <scope>IDENTIFICATION</scope>
</reference>
<keyword evidence="8" id="KW-0325">Glycoprotein</keyword>
<dbReference type="SMART" id="SM00209">
    <property type="entry name" value="TSP1"/>
    <property type="match status" value="1"/>
</dbReference>
<dbReference type="PROSITE" id="PS50092">
    <property type="entry name" value="TSP1"/>
    <property type="match status" value="1"/>
</dbReference>
<evidence type="ECO:0000256" key="9">
    <source>
        <dbReference type="SAM" id="SignalP"/>
    </source>
</evidence>
<organism evidence="11 12">
    <name type="scientific">Strongylocentrotus purpuratus</name>
    <name type="common">Purple sea urchin</name>
    <dbReference type="NCBI Taxonomy" id="7668"/>
    <lineage>
        <taxon>Eukaryota</taxon>
        <taxon>Metazoa</taxon>
        <taxon>Echinodermata</taxon>
        <taxon>Eleutherozoa</taxon>
        <taxon>Echinozoa</taxon>
        <taxon>Echinoidea</taxon>
        <taxon>Euechinoidea</taxon>
        <taxon>Echinacea</taxon>
        <taxon>Camarodonta</taxon>
        <taxon>Echinidea</taxon>
        <taxon>Strongylocentrotidae</taxon>
        <taxon>Strongylocentrotus</taxon>
    </lineage>
</organism>
<protein>
    <recommendedName>
        <fullName evidence="10">Spondin domain-containing protein</fullName>
    </recommendedName>
</protein>
<dbReference type="Pfam" id="PF19028">
    <property type="entry name" value="TSP1_spondin"/>
    <property type="match status" value="1"/>
</dbReference>
<dbReference type="GO" id="GO:0007155">
    <property type="term" value="P:cell adhesion"/>
    <property type="evidence" value="ECO:0000318"/>
    <property type="project" value="GO_Central"/>
</dbReference>
<dbReference type="InterPro" id="IPR036383">
    <property type="entry name" value="TSP1_rpt_sf"/>
</dbReference>
<dbReference type="RefSeq" id="XP_011670522.2">
    <property type="nucleotide sequence ID" value="XM_011672220.2"/>
</dbReference>
<accession>A0A7M7HF66</accession>
<dbReference type="Proteomes" id="UP000007110">
    <property type="component" value="Unassembled WGS sequence"/>
</dbReference>
<feature type="signal peptide" evidence="9">
    <location>
        <begin position="1"/>
        <end position="24"/>
    </location>
</feature>
<name>A0A7M7HF66_STRPU</name>
<dbReference type="Gene3D" id="2.20.100.10">
    <property type="entry name" value="Thrombospondin type-1 (TSP1) repeat"/>
    <property type="match status" value="1"/>
</dbReference>
<dbReference type="Gene3D" id="2.60.40.2130">
    <property type="entry name" value="F-spondin domain"/>
    <property type="match status" value="1"/>
</dbReference>
<dbReference type="GeneID" id="589446"/>
<proteinExistence type="predicted"/>
<keyword evidence="4" id="KW-0479">Metal-binding</keyword>